<dbReference type="Pfam" id="PF00239">
    <property type="entry name" value="Resolvase"/>
    <property type="match status" value="1"/>
</dbReference>
<dbReference type="SUPFAM" id="SSF53041">
    <property type="entry name" value="Resolvase-like"/>
    <property type="match status" value="1"/>
</dbReference>
<dbReference type="STRING" id="1121279.SAMN02745887_03216"/>
<dbReference type="Gene3D" id="3.40.50.1390">
    <property type="entry name" value="Resolvase, N-terminal catalytic domain"/>
    <property type="match status" value="1"/>
</dbReference>
<dbReference type="InterPro" id="IPR006118">
    <property type="entry name" value="Recombinase_CS"/>
</dbReference>
<dbReference type="PANTHER" id="PTHR30461">
    <property type="entry name" value="DNA-INVERTASE FROM LAMBDOID PROPHAGE"/>
    <property type="match status" value="1"/>
</dbReference>
<dbReference type="InterPro" id="IPR036162">
    <property type="entry name" value="Resolvase-like_N_sf"/>
</dbReference>
<dbReference type="SMART" id="SM00857">
    <property type="entry name" value="Resolvase"/>
    <property type="match status" value="1"/>
</dbReference>
<evidence type="ECO:0000256" key="3">
    <source>
        <dbReference type="ARBA" id="ARBA00023100"/>
    </source>
</evidence>
<accession>A0A1K2HPS6</accession>
<dbReference type="GO" id="GO:0003677">
    <property type="term" value="F:DNA binding"/>
    <property type="evidence" value="ECO:0007669"/>
    <property type="project" value="UniProtKB-KW"/>
</dbReference>
<dbReference type="Proteomes" id="UP000186513">
    <property type="component" value="Unassembled WGS sequence"/>
</dbReference>
<dbReference type="AlphaFoldDB" id="A0A1K2HPS6"/>
<keyword evidence="3" id="KW-0230">DNA invertase</keyword>
<dbReference type="PROSITE" id="PS00397">
    <property type="entry name" value="RECOMBINASES_1"/>
    <property type="match status" value="1"/>
</dbReference>
<proteinExistence type="inferred from homology"/>
<name>A0A1K2HPS6_9NEIS</name>
<evidence type="ECO:0000259" key="8">
    <source>
        <dbReference type="PROSITE" id="PS51736"/>
    </source>
</evidence>
<dbReference type="CDD" id="cd03768">
    <property type="entry name" value="SR_ResInv"/>
    <property type="match status" value="1"/>
</dbReference>
<keyword evidence="10" id="KW-1185">Reference proteome</keyword>
<keyword evidence="4" id="KW-0238">DNA-binding</keyword>
<dbReference type="RefSeq" id="WP_072429701.1">
    <property type="nucleotide sequence ID" value="NZ_FPKR01000013.1"/>
</dbReference>
<feature type="domain" description="Resolvase/invertase-type recombinase catalytic" evidence="8">
    <location>
        <begin position="1"/>
        <end position="134"/>
    </location>
</feature>
<dbReference type="PANTHER" id="PTHR30461:SF2">
    <property type="entry name" value="SERINE RECOMBINASE PINE-RELATED"/>
    <property type="match status" value="1"/>
</dbReference>
<feature type="active site" description="O-(5'-phospho-DNA)-serine intermediate" evidence="6 7">
    <location>
        <position position="9"/>
    </location>
</feature>
<dbReference type="PROSITE" id="PS51736">
    <property type="entry name" value="RECOMBINASES_3"/>
    <property type="match status" value="1"/>
</dbReference>
<sequence length="199" mass="22405">MLIGYARVSTQEQETHLQIDALKAAGCDVIIEEKRSGGSMSRPMLFKVFRTMRRGDTVVVYKIDRIARSLKDLLVILERMESRGVEFRSLTEVIDTTSPAGRMILQIIGAFAEFERELIRERTINGLKAAAERGAILGRPRGMTTEDERECVRQFRTGQYTKTALAKQYGVHISSVKRALARASAEEQPDLFNAELSHS</sequence>
<keyword evidence="2" id="KW-0229">DNA integration</keyword>
<dbReference type="OrthoDB" id="8585334at2"/>
<keyword evidence="5" id="KW-0233">DNA recombination</keyword>
<dbReference type="GO" id="GO:0015074">
    <property type="term" value="P:DNA integration"/>
    <property type="evidence" value="ECO:0007669"/>
    <property type="project" value="UniProtKB-KW"/>
</dbReference>
<evidence type="ECO:0000256" key="5">
    <source>
        <dbReference type="ARBA" id="ARBA00023172"/>
    </source>
</evidence>
<dbReference type="GO" id="GO:0000150">
    <property type="term" value="F:DNA strand exchange activity"/>
    <property type="evidence" value="ECO:0007669"/>
    <property type="project" value="UniProtKB-KW"/>
</dbReference>
<evidence type="ECO:0000256" key="1">
    <source>
        <dbReference type="ARBA" id="ARBA00009913"/>
    </source>
</evidence>
<dbReference type="FunFam" id="3.40.50.1390:FF:000001">
    <property type="entry name" value="DNA recombinase"/>
    <property type="match status" value="1"/>
</dbReference>
<evidence type="ECO:0000256" key="7">
    <source>
        <dbReference type="PROSITE-ProRule" id="PRU10137"/>
    </source>
</evidence>
<dbReference type="InterPro" id="IPR006119">
    <property type="entry name" value="Resolv_N"/>
</dbReference>
<dbReference type="InterPro" id="IPR050639">
    <property type="entry name" value="SSR_resolvase"/>
</dbReference>
<evidence type="ECO:0000256" key="2">
    <source>
        <dbReference type="ARBA" id="ARBA00022908"/>
    </source>
</evidence>
<protein>
    <submittedName>
        <fullName evidence="9">Site-specific DNA recombinase</fullName>
    </submittedName>
</protein>
<comment type="similarity">
    <text evidence="1">Belongs to the site-specific recombinase resolvase family.</text>
</comment>
<gene>
    <name evidence="9" type="ORF">SAMN02745887_03216</name>
</gene>
<dbReference type="EMBL" id="FPKR01000013">
    <property type="protein sequence ID" value="SFZ78820.1"/>
    <property type="molecule type" value="Genomic_DNA"/>
</dbReference>
<dbReference type="PROSITE" id="PS00398">
    <property type="entry name" value="RECOMBINASES_2"/>
    <property type="match status" value="1"/>
</dbReference>
<organism evidence="9 10">
    <name type="scientific">Chitinimonas taiwanensis DSM 18899</name>
    <dbReference type="NCBI Taxonomy" id="1121279"/>
    <lineage>
        <taxon>Bacteria</taxon>
        <taxon>Pseudomonadati</taxon>
        <taxon>Pseudomonadota</taxon>
        <taxon>Betaproteobacteria</taxon>
        <taxon>Neisseriales</taxon>
        <taxon>Chitinibacteraceae</taxon>
        <taxon>Chitinimonas</taxon>
    </lineage>
</organism>
<evidence type="ECO:0000313" key="9">
    <source>
        <dbReference type="EMBL" id="SFZ78820.1"/>
    </source>
</evidence>
<evidence type="ECO:0000256" key="4">
    <source>
        <dbReference type="ARBA" id="ARBA00023125"/>
    </source>
</evidence>
<evidence type="ECO:0000313" key="10">
    <source>
        <dbReference type="Proteomes" id="UP000186513"/>
    </source>
</evidence>
<evidence type="ECO:0000256" key="6">
    <source>
        <dbReference type="PIRSR" id="PIRSR606118-50"/>
    </source>
</evidence>
<reference evidence="9 10" key="1">
    <citation type="submission" date="2016-11" db="EMBL/GenBank/DDBJ databases">
        <authorList>
            <person name="Jaros S."/>
            <person name="Januszkiewicz K."/>
            <person name="Wedrychowicz H."/>
        </authorList>
    </citation>
    <scope>NUCLEOTIDE SEQUENCE [LARGE SCALE GENOMIC DNA]</scope>
    <source>
        <strain evidence="9 10">DSM 18899</strain>
    </source>
</reference>